<evidence type="ECO:0000256" key="1">
    <source>
        <dbReference type="ARBA" id="ARBA00004141"/>
    </source>
</evidence>
<feature type="region of interest" description="Disordered" evidence="7">
    <location>
        <begin position="1"/>
        <end position="45"/>
    </location>
</feature>
<dbReference type="GO" id="GO:0022857">
    <property type="term" value="F:transmembrane transporter activity"/>
    <property type="evidence" value="ECO:0007669"/>
    <property type="project" value="InterPro"/>
</dbReference>
<dbReference type="PRINTS" id="PR01036">
    <property type="entry name" value="TCRTETB"/>
</dbReference>
<dbReference type="Proteomes" id="UP000800093">
    <property type="component" value="Unassembled WGS sequence"/>
</dbReference>
<dbReference type="InterPro" id="IPR020846">
    <property type="entry name" value="MFS_dom"/>
</dbReference>
<feature type="transmembrane region" description="Helical" evidence="8">
    <location>
        <begin position="452"/>
        <end position="469"/>
    </location>
</feature>
<feature type="transmembrane region" description="Helical" evidence="8">
    <location>
        <begin position="212"/>
        <end position="232"/>
    </location>
</feature>
<dbReference type="GO" id="GO:0005886">
    <property type="term" value="C:plasma membrane"/>
    <property type="evidence" value="ECO:0007669"/>
    <property type="project" value="TreeGrafter"/>
</dbReference>
<dbReference type="SUPFAM" id="SSF103473">
    <property type="entry name" value="MFS general substrate transporter"/>
    <property type="match status" value="1"/>
</dbReference>
<dbReference type="Pfam" id="PF07690">
    <property type="entry name" value="MFS_1"/>
    <property type="match status" value="1"/>
</dbReference>
<evidence type="ECO:0000313" key="10">
    <source>
        <dbReference type="EMBL" id="KAF2265002.1"/>
    </source>
</evidence>
<feature type="transmembrane region" description="Helical" evidence="8">
    <location>
        <begin position="92"/>
        <end position="111"/>
    </location>
</feature>
<feature type="transmembrane region" description="Helical" evidence="8">
    <location>
        <begin position="525"/>
        <end position="542"/>
    </location>
</feature>
<proteinExistence type="predicted"/>
<accession>A0A9P4N406</accession>
<dbReference type="OrthoDB" id="10021397at2759"/>
<dbReference type="PANTHER" id="PTHR23501:SF187">
    <property type="entry name" value="MAJOR FACILITATOR SUPERFAMILY (MFS) PROFILE DOMAIN-CONTAINING PROTEIN"/>
    <property type="match status" value="1"/>
</dbReference>
<feature type="transmembrane region" description="Helical" evidence="8">
    <location>
        <begin position="352"/>
        <end position="375"/>
    </location>
</feature>
<dbReference type="PROSITE" id="PS50850">
    <property type="entry name" value="MFS"/>
    <property type="match status" value="1"/>
</dbReference>
<evidence type="ECO:0000256" key="5">
    <source>
        <dbReference type="ARBA" id="ARBA00023136"/>
    </source>
</evidence>
<evidence type="ECO:0000259" key="9">
    <source>
        <dbReference type="PROSITE" id="PS50850"/>
    </source>
</evidence>
<evidence type="ECO:0000256" key="8">
    <source>
        <dbReference type="SAM" id="Phobius"/>
    </source>
</evidence>
<keyword evidence="5 8" id="KW-0472">Membrane</keyword>
<dbReference type="Gene3D" id="1.20.1720.10">
    <property type="entry name" value="Multidrug resistance protein D"/>
    <property type="match status" value="1"/>
</dbReference>
<feature type="transmembrane region" description="Helical" evidence="8">
    <location>
        <begin position="180"/>
        <end position="200"/>
    </location>
</feature>
<reference evidence="11" key="1">
    <citation type="journal article" date="2020" name="Stud. Mycol.">
        <title>101 Dothideomycetes genomes: A test case for predicting lifestyles and emergence of pathogens.</title>
        <authorList>
            <person name="Haridas S."/>
            <person name="Albert R."/>
            <person name="Binder M."/>
            <person name="Bloem J."/>
            <person name="LaButti K."/>
            <person name="Salamov A."/>
            <person name="Andreopoulos B."/>
            <person name="Baker S."/>
            <person name="Barry K."/>
            <person name="Bills G."/>
            <person name="Bluhm B."/>
            <person name="Cannon C."/>
            <person name="Castanera R."/>
            <person name="Culley D."/>
            <person name="Daum C."/>
            <person name="Ezra D."/>
            <person name="Gonzalez J."/>
            <person name="Henrissat B."/>
            <person name="Kuo A."/>
            <person name="Liang C."/>
            <person name="Lipzen A."/>
            <person name="Lutzoni F."/>
            <person name="Magnuson J."/>
            <person name="Mondo S."/>
            <person name="Nolan M."/>
            <person name="Ohm R."/>
            <person name="Pangilinan J."/>
            <person name="Park H.-J."/>
            <person name="Ramirez L."/>
            <person name="Alfaro M."/>
            <person name="Sun H."/>
            <person name="Tritt A."/>
            <person name="Yoshinaga Y."/>
            <person name="Zwiers L.-H."/>
            <person name="Turgeon B."/>
            <person name="Goodwin S."/>
            <person name="Spatafora J."/>
            <person name="Crous P."/>
            <person name="Grigoriev I."/>
        </authorList>
    </citation>
    <scope>NUCLEOTIDE SEQUENCE [LARGE SCALE GENOMIC DNA]</scope>
    <source>
        <strain evidence="11">CBS 304.66</strain>
    </source>
</reference>
<comment type="caution">
    <text evidence="10">The sequence shown here is derived from an EMBL/GenBank/DDBJ whole genome shotgun (WGS) entry which is preliminary data.</text>
</comment>
<keyword evidence="4 8" id="KW-1133">Transmembrane helix</keyword>
<evidence type="ECO:0000256" key="6">
    <source>
        <dbReference type="ARBA" id="ARBA00023180"/>
    </source>
</evidence>
<feature type="domain" description="Major facilitator superfamily (MFS) profile" evidence="9">
    <location>
        <begin position="57"/>
        <end position="548"/>
    </location>
</feature>
<protein>
    <submittedName>
        <fullName evidence="10">MFS general substrate transporter</fullName>
    </submittedName>
</protein>
<dbReference type="InterPro" id="IPR036259">
    <property type="entry name" value="MFS_trans_sf"/>
</dbReference>
<dbReference type="Gene3D" id="1.20.1250.20">
    <property type="entry name" value="MFS general substrate transporter like domains"/>
    <property type="match status" value="1"/>
</dbReference>
<feature type="transmembrane region" description="Helical" evidence="8">
    <location>
        <begin position="123"/>
        <end position="148"/>
    </location>
</feature>
<evidence type="ECO:0000256" key="4">
    <source>
        <dbReference type="ARBA" id="ARBA00022989"/>
    </source>
</evidence>
<feature type="transmembrane region" description="Helical" evidence="8">
    <location>
        <begin position="244"/>
        <end position="266"/>
    </location>
</feature>
<feature type="transmembrane region" description="Helical" evidence="8">
    <location>
        <begin position="272"/>
        <end position="296"/>
    </location>
</feature>
<evidence type="ECO:0000256" key="2">
    <source>
        <dbReference type="ARBA" id="ARBA00022448"/>
    </source>
</evidence>
<feature type="compositionally biased region" description="Low complexity" evidence="7">
    <location>
        <begin position="26"/>
        <end position="39"/>
    </location>
</feature>
<dbReference type="PANTHER" id="PTHR23501">
    <property type="entry name" value="MAJOR FACILITATOR SUPERFAMILY"/>
    <property type="match status" value="1"/>
</dbReference>
<keyword evidence="3 8" id="KW-0812">Transmembrane</keyword>
<organism evidence="10 11">
    <name type="scientific">Lojkania enalia</name>
    <dbReference type="NCBI Taxonomy" id="147567"/>
    <lineage>
        <taxon>Eukaryota</taxon>
        <taxon>Fungi</taxon>
        <taxon>Dikarya</taxon>
        <taxon>Ascomycota</taxon>
        <taxon>Pezizomycotina</taxon>
        <taxon>Dothideomycetes</taxon>
        <taxon>Pleosporomycetidae</taxon>
        <taxon>Pleosporales</taxon>
        <taxon>Pleosporales incertae sedis</taxon>
        <taxon>Lojkania</taxon>
    </lineage>
</organism>
<feature type="transmembrane region" description="Helical" evidence="8">
    <location>
        <begin position="412"/>
        <end position="431"/>
    </location>
</feature>
<dbReference type="EMBL" id="ML986612">
    <property type="protein sequence ID" value="KAF2265002.1"/>
    <property type="molecule type" value="Genomic_DNA"/>
</dbReference>
<gene>
    <name evidence="10" type="ORF">CC78DRAFT_560124</name>
</gene>
<keyword evidence="6" id="KW-0325">Glycoprotein</keyword>
<name>A0A9P4N406_9PLEO</name>
<comment type="subcellular location">
    <subcellularLocation>
        <location evidence="1">Membrane</location>
        <topology evidence="1">Multi-pass membrane protein</topology>
    </subcellularLocation>
</comment>
<sequence length="573" mass="61920">MASATEPASVAASLEKSPTEHAEPIAPVDTPDDAPTTPTDKQDDRNLQAKSTRFWLVFVSLCLTAFTANLNATILSTVIPLIVRDLGAEDEFIWINASFAIAAAIVQPLCGQVSNIFGRRYPMLLSLAIFTLGSGICGGASSVAMLIAGRTVQGLGGGGLMMLLEVIVCDLLPLRERPKYLGVILSVASLGVAVGPTIGGAFGNHSTWRWCFYINVPIGGFGLVLATLLLRLKNPRPATWKAALLRVDALGNAIFIAASCSILVGLTMGGQIYPWSSFRVIVPIVLGVVGWGIFAVHQSSPICKEPTMPPVLFSNRTAVTGFLLVFISCMLLEWTVYYLPYYFQALKGSSPLFSSVQVLPFNIFLVPSAMVNGGLLNKFGQYKPLHWVGFAMYTLGAGLFSTMDAATSVVKWVFWQLFAAWGLGGLIMSTLPAIQASLPESYVATSTGAHSFIRSIGFVWGFTIPSLVFNNRVRANIGMVEDERVRMAITSGEAYSQANGPLIASLSARVKEQAMRLYALSLRDLWYTAIAFSLLGFLLVFVEKRIKLRTQLETEFGLEEGGAEKKKEGEEKA</sequence>
<dbReference type="AlphaFoldDB" id="A0A9P4N406"/>
<keyword evidence="11" id="KW-1185">Reference proteome</keyword>
<evidence type="ECO:0000256" key="3">
    <source>
        <dbReference type="ARBA" id="ARBA00022692"/>
    </source>
</evidence>
<feature type="transmembrane region" description="Helical" evidence="8">
    <location>
        <begin position="154"/>
        <end position="173"/>
    </location>
</feature>
<feature type="transmembrane region" description="Helical" evidence="8">
    <location>
        <begin position="387"/>
        <end position="406"/>
    </location>
</feature>
<evidence type="ECO:0000313" key="11">
    <source>
        <dbReference type="Proteomes" id="UP000800093"/>
    </source>
</evidence>
<evidence type="ECO:0000256" key="7">
    <source>
        <dbReference type="SAM" id="MobiDB-lite"/>
    </source>
</evidence>
<dbReference type="InterPro" id="IPR011701">
    <property type="entry name" value="MFS"/>
</dbReference>
<feature type="transmembrane region" description="Helical" evidence="8">
    <location>
        <begin position="317"/>
        <end position="340"/>
    </location>
</feature>
<feature type="transmembrane region" description="Helical" evidence="8">
    <location>
        <begin position="54"/>
        <end position="72"/>
    </location>
</feature>
<keyword evidence="2" id="KW-0813">Transport</keyword>